<dbReference type="GO" id="GO:0015074">
    <property type="term" value="P:DNA integration"/>
    <property type="evidence" value="ECO:0007669"/>
    <property type="project" value="InterPro"/>
</dbReference>
<evidence type="ECO:0000256" key="4">
    <source>
        <dbReference type="SAM" id="MobiDB-lite"/>
    </source>
</evidence>
<keyword evidence="2" id="KW-0238">DNA-binding</keyword>
<name>A0A7W6IQF8_9HYPH</name>
<evidence type="ECO:0000313" key="7">
    <source>
        <dbReference type="Proteomes" id="UP000547011"/>
    </source>
</evidence>
<dbReference type="InterPro" id="IPR052183">
    <property type="entry name" value="IS_Transposase"/>
</dbReference>
<dbReference type="GO" id="GO:0006310">
    <property type="term" value="P:DNA recombination"/>
    <property type="evidence" value="ECO:0007669"/>
    <property type="project" value="UniProtKB-KW"/>
</dbReference>
<feature type="domain" description="Integrase catalytic" evidence="5">
    <location>
        <begin position="22"/>
        <end position="137"/>
    </location>
</feature>
<accession>A0A7W6IQF8</accession>
<dbReference type="InterPro" id="IPR047930">
    <property type="entry name" value="Transpos_IS6"/>
</dbReference>
<dbReference type="AlphaFoldDB" id="A0A7W6IQF8"/>
<evidence type="ECO:0000259" key="5">
    <source>
        <dbReference type="PROSITE" id="PS50994"/>
    </source>
</evidence>
<evidence type="ECO:0000256" key="1">
    <source>
        <dbReference type="ARBA" id="ARBA00022578"/>
    </source>
</evidence>
<dbReference type="InterPro" id="IPR032874">
    <property type="entry name" value="DDE_dom"/>
</dbReference>
<evidence type="ECO:0000313" key="6">
    <source>
        <dbReference type="EMBL" id="MBB4053960.1"/>
    </source>
</evidence>
<sequence length="208" mass="23371">MRNSPPLGAQVRPRIRPQPSPASAQPSNTWHLDEMAASIAGRKMYLWRAVDSEGEVLDMLVQPRRDKAAALKLMRKLLKKQGYAPKVLVTDELKSYAAANRELKLRALHEQGLRANNRAENSHQPVRRRERKLQGFKSPASAQTFSCLPLRRSQHLQPPASPYLPSDTAPVPKTGCCHLEDRYCSSMNRRQSSPRLHSCGQGDKALSF</sequence>
<dbReference type="NCBIfam" id="NF033587">
    <property type="entry name" value="transpos_IS6"/>
    <property type="match status" value="1"/>
</dbReference>
<reference evidence="6 7" key="1">
    <citation type="submission" date="2020-08" db="EMBL/GenBank/DDBJ databases">
        <title>Genomic Encyclopedia of Type Strains, Phase IV (KMG-IV): sequencing the most valuable type-strain genomes for metagenomic binning, comparative biology and taxonomic classification.</title>
        <authorList>
            <person name="Goeker M."/>
        </authorList>
    </citation>
    <scope>NUCLEOTIDE SEQUENCE [LARGE SCALE GENOMIC DNA]</scope>
    <source>
        <strain evidence="6 7">DSM 23447</strain>
    </source>
</reference>
<proteinExistence type="predicted"/>
<keyword evidence="3" id="KW-0233">DNA recombination</keyword>
<evidence type="ECO:0000256" key="2">
    <source>
        <dbReference type="ARBA" id="ARBA00023125"/>
    </source>
</evidence>
<dbReference type="EMBL" id="JACIEW010000013">
    <property type="protein sequence ID" value="MBB4053960.1"/>
    <property type="molecule type" value="Genomic_DNA"/>
</dbReference>
<dbReference type="Proteomes" id="UP000547011">
    <property type="component" value="Unassembled WGS sequence"/>
</dbReference>
<dbReference type="Pfam" id="PF13610">
    <property type="entry name" value="DDE_Tnp_IS240"/>
    <property type="match status" value="1"/>
</dbReference>
<gene>
    <name evidence="6" type="ORF">GGR20_003631</name>
</gene>
<protein>
    <submittedName>
        <fullName evidence="6">Transposase-like protein</fullName>
    </submittedName>
</protein>
<dbReference type="GO" id="GO:0003677">
    <property type="term" value="F:DNA binding"/>
    <property type="evidence" value="ECO:0007669"/>
    <property type="project" value="UniProtKB-KW"/>
</dbReference>
<dbReference type="PROSITE" id="PS50994">
    <property type="entry name" value="INTEGRASE"/>
    <property type="match status" value="1"/>
</dbReference>
<feature type="region of interest" description="Disordered" evidence="4">
    <location>
        <begin position="114"/>
        <end position="140"/>
    </location>
</feature>
<keyword evidence="7" id="KW-1185">Reference proteome</keyword>
<dbReference type="PANTHER" id="PTHR35528:SF3">
    <property type="entry name" value="BLL1675 PROTEIN"/>
    <property type="match status" value="1"/>
</dbReference>
<dbReference type="GO" id="GO:0032196">
    <property type="term" value="P:transposition"/>
    <property type="evidence" value="ECO:0007669"/>
    <property type="project" value="UniProtKB-KW"/>
</dbReference>
<feature type="region of interest" description="Disordered" evidence="4">
    <location>
        <begin position="1"/>
        <end position="28"/>
    </location>
</feature>
<keyword evidence="1" id="KW-0815">Transposition</keyword>
<organism evidence="6 7">
    <name type="scientific">Devosia subaequoris</name>
    <dbReference type="NCBI Taxonomy" id="395930"/>
    <lineage>
        <taxon>Bacteria</taxon>
        <taxon>Pseudomonadati</taxon>
        <taxon>Pseudomonadota</taxon>
        <taxon>Alphaproteobacteria</taxon>
        <taxon>Hyphomicrobiales</taxon>
        <taxon>Devosiaceae</taxon>
        <taxon>Devosia</taxon>
    </lineage>
</organism>
<comment type="caution">
    <text evidence="6">The sequence shown here is derived from an EMBL/GenBank/DDBJ whole genome shotgun (WGS) entry which is preliminary data.</text>
</comment>
<dbReference type="PANTHER" id="PTHR35528">
    <property type="entry name" value="BLL1675 PROTEIN"/>
    <property type="match status" value="1"/>
</dbReference>
<dbReference type="InterPro" id="IPR001584">
    <property type="entry name" value="Integrase_cat-core"/>
</dbReference>
<evidence type="ECO:0000256" key="3">
    <source>
        <dbReference type="ARBA" id="ARBA00023172"/>
    </source>
</evidence>